<evidence type="ECO:0000256" key="8">
    <source>
        <dbReference type="PROSITE-ProRule" id="PRU00703"/>
    </source>
</evidence>
<evidence type="ECO:0000256" key="1">
    <source>
        <dbReference type="ARBA" id="ARBA00004141"/>
    </source>
</evidence>
<sequence>MNTANLNAVAALNRRYLLDFPYEAARQLESMSPDDGAELLASQPLHAVVRAWQVLGPDVARAILERVPEAMARHLLAEAEPIASVAVLAKWDESERERRLTELDAQVAHELRELLRYPENSAGRLMDPDVSPLHAGLSVGQALERLRRLKRHGLRQLFVVDNEGHLTGRVEIQDLAVAEHARPLREIVLPVLAVVYALDPQEDVVSILERQPITELPVINVDGRFVGIIRHAALLATLEEETSIDIQTMVGASRDERALSSSIFAVRKRLPWLQINLLTAFLAAAVVGLFEGTIAKFTALAVLLPVVAGQSGNAGAQALAVTMRGLVLREISLRHWPRVVAKEAGVGLINGLAVASTTAIGVYAWSGSLGLVSVISSAMVIAMVIAGIAGALVPIALSRFGMDPAQSSSIVLTTVTDVAGFFSFLGIATLLADTLA</sequence>
<dbReference type="InterPro" id="IPR000644">
    <property type="entry name" value="CBS_dom"/>
</dbReference>
<keyword evidence="12" id="KW-1185">Reference proteome</keyword>
<dbReference type="SUPFAM" id="SSF158791">
    <property type="entry name" value="MgtE N-terminal domain-like"/>
    <property type="match status" value="1"/>
</dbReference>
<dbReference type="GO" id="GO:0016020">
    <property type="term" value="C:membrane"/>
    <property type="evidence" value="ECO:0007669"/>
    <property type="project" value="UniProtKB-SubCell"/>
</dbReference>
<evidence type="ECO:0000256" key="3">
    <source>
        <dbReference type="ARBA" id="ARBA00022448"/>
    </source>
</evidence>
<evidence type="ECO:0000256" key="7">
    <source>
        <dbReference type="ARBA" id="ARBA00023136"/>
    </source>
</evidence>
<comment type="similarity">
    <text evidence="2">Belongs to the SLC41A transporter family.</text>
</comment>
<name>A0A1A8XRE3_9RHOO</name>
<dbReference type="RefSeq" id="WP_186410969.1">
    <property type="nucleotide sequence ID" value="NZ_FLQY01000147.1"/>
</dbReference>
<keyword evidence="4 9" id="KW-0812">Transmembrane</keyword>
<dbReference type="AlphaFoldDB" id="A0A1A8XRE3"/>
<dbReference type="InterPro" id="IPR006667">
    <property type="entry name" value="SLC41_membr_dom"/>
</dbReference>
<dbReference type="SMART" id="SM00116">
    <property type="entry name" value="CBS"/>
    <property type="match status" value="2"/>
</dbReference>
<dbReference type="Pfam" id="PF03448">
    <property type="entry name" value="MgtE_N"/>
    <property type="match status" value="1"/>
</dbReference>
<proteinExistence type="inferred from homology"/>
<feature type="transmembrane region" description="Helical" evidence="9">
    <location>
        <begin position="344"/>
        <end position="365"/>
    </location>
</feature>
<accession>A0A1A8XRE3</accession>
<dbReference type="PROSITE" id="PS51371">
    <property type="entry name" value="CBS"/>
    <property type="match status" value="2"/>
</dbReference>
<dbReference type="Gene3D" id="1.10.357.20">
    <property type="entry name" value="SLC41 divalent cation transporters, integral membrane domain"/>
    <property type="match status" value="1"/>
</dbReference>
<dbReference type="PANTHER" id="PTHR41394">
    <property type="entry name" value="MAGNESIUM TRANSPORTER MGTE"/>
    <property type="match status" value="1"/>
</dbReference>
<feature type="domain" description="CBS" evidence="10">
    <location>
        <begin position="188"/>
        <end position="246"/>
    </location>
</feature>
<keyword evidence="6 9" id="KW-1133">Transmembrane helix</keyword>
<evidence type="ECO:0000256" key="2">
    <source>
        <dbReference type="ARBA" id="ARBA00009749"/>
    </source>
</evidence>
<feature type="transmembrane region" description="Helical" evidence="9">
    <location>
        <begin position="270"/>
        <end position="290"/>
    </location>
</feature>
<keyword evidence="5" id="KW-0460">Magnesium</keyword>
<protein>
    <submittedName>
        <fullName evidence="11">Putative Magnesium transporter MgtE</fullName>
    </submittedName>
</protein>
<evidence type="ECO:0000259" key="10">
    <source>
        <dbReference type="PROSITE" id="PS51371"/>
    </source>
</evidence>
<keyword evidence="3" id="KW-0813">Transport</keyword>
<dbReference type="Pfam" id="PF01769">
    <property type="entry name" value="MgtE"/>
    <property type="match status" value="1"/>
</dbReference>
<evidence type="ECO:0000313" key="11">
    <source>
        <dbReference type="EMBL" id="SBT07695.1"/>
    </source>
</evidence>
<dbReference type="SUPFAM" id="SSF161093">
    <property type="entry name" value="MgtE membrane domain-like"/>
    <property type="match status" value="1"/>
</dbReference>
<evidence type="ECO:0000256" key="6">
    <source>
        <dbReference type="ARBA" id="ARBA00022989"/>
    </source>
</evidence>
<dbReference type="Gene3D" id="3.10.580.10">
    <property type="entry name" value="CBS-domain"/>
    <property type="match status" value="1"/>
</dbReference>
<dbReference type="SMART" id="SM00924">
    <property type="entry name" value="MgtE_N"/>
    <property type="match status" value="1"/>
</dbReference>
<dbReference type="InterPro" id="IPR046342">
    <property type="entry name" value="CBS_dom_sf"/>
</dbReference>
<feature type="domain" description="CBS" evidence="10">
    <location>
        <begin position="126"/>
        <end position="186"/>
    </location>
</feature>
<dbReference type="InterPro" id="IPR036739">
    <property type="entry name" value="SLC41_membr_dom_sf"/>
</dbReference>
<comment type="subcellular location">
    <subcellularLocation>
        <location evidence="1">Membrane</location>
        <topology evidence="1">Multi-pass membrane protein</topology>
    </subcellularLocation>
</comment>
<dbReference type="GO" id="GO:0008324">
    <property type="term" value="F:monoatomic cation transmembrane transporter activity"/>
    <property type="evidence" value="ECO:0007669"/>
    <property type="project" value="InterPro"/>
</dbReference>
<gene>
    <name evidence="11" type="ORF">PROAA_2300005</name>
</gene>
<feature type="transmembrane region" description="Helical" evidence="9">
    <location>
        <begin position="409"/>
        <end position="432"/>
    </location>
</feature>
<keyword evidence="8" id="KW-0129">CBS domain</keyword>
<dbReference type="PANTHER" id="PTHR41394:SF5">
    <property type="entry name" value="SLC41A_MGTE INTEGRAL MEMBRANE DOMAIN-CONTAINING PROTEIN"/>
    <property type="match status" value="1"/>
</dbReference>
<dbReference type="Pfam" id="PF00571">
    <property type="entry name" value="CBS"/>
    <property type="match status" value="2"/>
</dbReference>
<evidence type="ECO:0000256" key="9">
    <source>
        <dbReference type="SAM" id="Phobius"/>
    </source>
</evidence>
<dbReference type="Proteomes" id="UP000199600">
    <property type="component" value="Unassembled WGS sequence"/>
</dbReference>
<keyword evidence="7 9" id="KW-0472">Membrane</keyword>
<dbReference type="SUPFAM" id="SSF54631">
    <property type="entry name" value="CBS-domain pair"/>
    <property type="match status" value="1"/>
</dbReference>
<reference evidence="11 12" key="1">
    <citation type="submission" date="2016-06" db="EMBL/GenBank/DDBJ databases">
        <authorList>
            <person name="Kjaerup R.B."/>
            <person name="Dalgaard T.S."/>
            <person name="Juul-Madsen H.R."/>
        </authorList>
    </citation>
    <scope>NUCLEOTIDE SEQUENCE [LARGE SCALE GENOMIC DNA]</scope>
    <source>
        <strain evidence="11">2</strain>
    </source>
</reference>
<dbReference type="InterPro" id="IPR006668">
    <property type="entry name" value="Mg_transptr_MgtE_intracell_dom"/>
</dbReference>
<evidence type="ECO:0000256" key="5">
    <source>
        <dbReference type="ARBA" id="ARBA00022842"/>
    </source>
</evidence>
<evidence type="ECO:0000256" key="4">
    <source>
        <dbReference type="ARBA" id="ARBA00022692"/>
    </source>
</evidence>
<evidence type="ECO:0000313" key="12">
    <source>
        <dbReference type="Proteomes" id="UP000199600"/>
    </source>
</evidence>
<feature type="transmembrane region" description="Helical" evidence="9">
    <location>
        <begin position="371"/>
        <end position="397"/>
    </location>
</feature>
<dbReference type="EMBL" id="FLQY01000147">
    <property type="protein sequence ID" value="SBT07695.1"/>
    <property type="molecule type" value="Genomic_DNA"/>
</dbReference>
<organism evidence="11 12">
    <name type="scientific">Candidatus Propionivibrio aalborgensis</name>
    <dbReference type="NCBI Taxonomy" id="1860101"/>
    <lineage>
        <taxon>Bacteria</taxon>
        <taxon>Pseudomonadati</taxon>
        <taxon>Pseudomonadota</taxon>
        <taxon>Betaproteobacteria</taxon>
        <taxon>Rhodocyclales</taxon>
        <taxon>Rhodocyclaceae</taxon>
        <taxon>Propionivibrio</taxon>
    </lineage>
</organism>